<dbReference type="EMBL" id="JAJODE010000085">
    <property type="protein sequence ID" value="MCD4840364.1"/>
    <property type="molecule type" value="Genomic_DNA"/>
</dbReference>
<dbReference type="PANTHER" id="PTHR33498">
    <property type="entry name" value="TRANSPOSASE FOR INSERTION SEQUENCE ELEMENT IS1557"/>
    <property type="match status" value="1"/>
</dbReference>
<dbReference type="Pfam" id="PF13542">
    <property type="entry name" value="HTH_Tnp_ISL3"/>
    <property type="match status" value="1"/>
</dbReference>
<feature type="domain" description="Transposase IS204/IS1001/IS1096/IS1165 helix-turn-helix" evidence="2">
    <location>
        <begin position="85"/>
        <end position="135"/>
    </location>
</feature>
<feature type="domain" description="Transposase IS204/IS1001/IS1096/IS1165 DDE" evidence="1">
    <location>
        <begin position="150"/>
        <end position="390"/>
    </location>
</feature>
<accession>A0ABS8QM23</accession>
<dbReference type="InterPro" id="IPR002560">
    <property type="entry name" value="Transposase_DDE"/>
</dbReference>
<organism evidence="4 5">
    <name type="scientific">Neobacillus sedimentimangrovi</name>
    <dbReference type="NCBI Taxonomy" id="2699460"/>
    <lineage>
        <taxon>Bacteria</taxon>
        <taxon>Bacillati</taxon>
        <taxon>Bacillota</taxon>
        <taxon>Bacilli</taxon>
        <taxon>Bacillales</taxon>
        <taxon>Bacillaceae</taxon>
        <taxon>Neobacillus</taxon>
    </lineage>
</organism>
<dbReference type="InterPro" id="IPR047951">
    <property type="entry name" value="Transpos_ISL3"/>
</dbReference>
<keyword evidence="5" id="KW-1185">Reference proteome</keyword>
<gene>
    <name evidence="4" type="ORF">LRS37_16310</name>
</gene>
<evidence type="ECO:0000259" key="1">
    <source>
        <dbReference type="Pfam" id="PF01610"/>
    </source>
</evidence>
<sequence>MNSIMNIPGLKGCQVIKMEERKGEIFLYVEMERKPHPCPDCGQLTNKVHDYRWQKVQHLKWFERMTYIWYKRRRYACACGKRFSEKNTFVKRYQRTSIEWNQAVSVCAIKGKTFKEVGDVYGTSSTTIMRRFDQIAQTEVKQVESLPRVIAIDEYKGDTREGKYQLIIADGITKQPLDILPNRNKKTIKDYLQRYGHHVQVVIMDMSPSFKAAVRSALGNPVIVADRFHFCRYIYWGIDRVRRRIQQQFHDYDRKKCKRKRYIFYKPQNTLTEDDQWHLERYLNMSEELKKAYELKERYQVWFNRAKEIGQEKIKEVKKELEAFYQVVEESGIPEMKQAIETFRNWQVEILNSFVYGHSNGFLEGINNTTKVIKRNGYGYKNFKRFRARILLRHQYKGMGLHIG</sequence>
<dbReference type="InterPro" id="IPR029261">
    <property type="entry name" value="Transposase_Znf"/>
</dbReference>
<evidence type="ECO:0000313" key="5">
    <source>
        <dbReference type="Proteomes" id="UP001162836"/>
    </source>
</evidence>
<comment type="caution">
    <text evidence="4">The sequence shown here is derived from an EMBL/GenBank/DDBJ whole genome shotgun (WGS) entry which is preliminary data.</text>
</comment>
<dbReference type="Pfam" id="PF01610">
    <property type="entry name" value="DDE_Tnp_ISL3"/>
    <property type="match status" value="1"/>
</dbReference>
<proteinExistence type="predicted"/>
<name>A0ABS8QM23_9BACI</name>
<dbReference type="NCBIfam" id="NF033550">
    <property type="entry name" value="transpos_ISL3"/>
    <property type="match status" value="1"/>
</dbReference>
<dbReference type="Proteomes" id="UP001162836">
    <property type="component" value="Unassembled WGS sequence"/>
</dbReference>
<dbReference type="RefSeq" id="WP_038537718.1">
    <property type="nucleotide sequence ID" value="NZ_JAAFZF010000102.1"/>
</dbReference>
<dbReference type="PANTHER" id="PTHR33498:SF1">
    <property type="entry name" value="TRANSPOSASE FOR INSERTION SEQUENCE ELEMENT IS1557"/>
    <property type="match status" value="1"/>
</dbReference>
<dbReference type="Pfam" id="PF14690">
    <property type="entry name" value="Zn_ribbon_ISL3"/>
    <property type="match status" value="1"/>
</dbReference>
<evidence type="ECO:0000313" key="4">
    <source>
        <dbReference type="EMBL" id="MCD4840364.1"/>
    </source>
</evidence>
<evidence type="ECO:0000259" key="2">
    <source>
        <dbReference type="Pfam" id="PF13542"/>
    </source>
</evidence>
<dbReference type="InterPro" id="IPR032877">
    <property type="entry name" value="Transposase_HTH"/>
</dbReference>
<feature type="domain" description="Transposase IS204/IS1001/IS1096/IS1165 zinc-finger" evidence="3">
    <location>
        <begin position="34"/>
        <end position="79"/>
    </location>
</feature>
<reference evidence="4 5" key="1">
    <citation type="journal article" date="2023" name="Antonie Van Leeuwenhoek">
        <title>Unveiling the genomic potential of a novel thermostable glycoside hydrolases producing Neobacillus sedimentimangrovi UE25.</title>
        <authorList>
            <person name="Ejaz U."/>
            <person name="Saleem F."/>
            <person name="Rashid R."/>
            <person name="Hasan K.A."/>
            <person name="Syed M.N."/>
            <person name="Sohail M."/>
        </authorList>
    </citation>
    <scope>NUCLEOTIDE SEQUENCE [LARGE SCALE GENOMIC DNA]</scope>
    <source>
        <strain evidence="4 5">UE25</strain>
    </source>
</reference>
<evidence type="ECO:0000259" key="3">
    <source>
        <dbReference type="Pfam" id="PF14690"/>
    </source>
</evidence>
<protein>
    <submittedName>
        <fullName evidence="4">ISL3 family transposase</fullName>
    </submittedName>
</protein>